<dbReference type="Pfam" id="PF13520">
    <property type="entry name" value="AA_permease_2"/>
    <property type="match status" value="1"/>
</dbReference>
<evidence type="ECO:0000256" key="6">
    <source>
        <dbReference type="ARBA" id="ARBA00023136"/>
    </source>
</evidence>
<evidence type="ECO:0000256" key="7">
    <source>
        <dbReference type="SAM" id="Phobius"/>
    </source>
</evidence>
<keyword evidence="9" id="KW-1185">Reference proteome</keyword>
<dbReference type="Gene3D" id="1.20.1740.10">
    <property type="entry name" value="Amino acid/polyamine transporter I"/>
    <property type="match status" value="1"/>
</dbReference>
<dbReference type="PIRSF" id="PIRSF006060">
    <property type="entry name" value="AA_transporter"/>
    <property type="match status" value="1"/>
</dbReference>
<feature type="transmembrane region" description="Helical" evidence="7">
    <location>
        <begin position="12"/>
        <end position="34"/>
    </location>
</feature>
<gene>
    <name evidence="8" type="ORF">EV211_1122</name>
</gene>
<keyword evidence="6 7" id="KW-0472">Membrane</keyword>
<reference evidence="8 9" key="1">
    <citation type="submission" date="2019-03" db="EMBL/GenBank/DDBJ databases">
        <title>Genomic Encyclopedia of Type Strains, Phase IV (KMG-IV): sequencing the most valuable type-strain genomes for metagenomic binning, comparative biology and taxonomic classification.</title>
        <authorList>
            <person name="Goeker M."/>
        </authorList>
    </citation>
    <scope>NUCLEOTIDE SEQUENCE [LARGE SCALE GENOMIC DNA]</scope>
    <source>
        <strain evidence="8 9">DSM 28287</strain>
    </source>
</reference>
<organism evidence="8 9">
    <name type="scientific">Aminicella lysinilytica</name>
    <dbReference type="NCBI Taxonomy" id="433323"/>
    <lineage>
        <taxon>Bacteria</taxon>
        <taxon>Bacillati</taxon>
        <taxon>Bacillota</taxon>
        <taxon>Clostridia</taxon>
        <taxon>Peptostreptococcales</taxon>
        <taxon>Anaerovoracaceae</taxon>
        <taxon>Aminicella</taxon>
    </lineage>
</organism>
<feature type="transmembrane region" description="Helical" evidence="7">
    <location>
        <begin position="114"/>
        <end position="133"/>
    </location>
</feature>
<evidence type="ECO:0000256" key="5">
    <source>
        <dbReference type="ARBA" id="ARBA00022989"/>
    </source>
</evidence>
<feature type="transmembrane region" description="Helical" evidence="7">
    <location>
        <begin position="275"/>
        <end position="296"/>
    </location>
</feature>
<proteinExistence type="predicted"/>
<dbReference type="OrthoDB" id="1806975at2"/>
<evidence type="ECO:0000256" key="1">
    <source>
        <dbReference type="ARBA" id="ARBA00004651"/>
    </source>
</evidence>
<dbReference type="PANTHER" id="PTHR45826:SF2">
    <property type="entry name" value="AMINO ACID TRANSPORTER"/>
    <property type="match status" value="1"/>
</dbReference>
<keyword evidence="5 7" id="KW-1133">Transmembrane helix</keyword>
<evidence type="ECO:0000313" key="8">
    <source>
        <dbReference type="EMBL" id="TDP57453.1"/>
    </source>
</evidence>
<feature type="transmembrane region" description="Helical" evidence="7">
    <location>
        <begin position="340"/>
        <end position="358"/>
    </location>
</feature>
<feature type="transmembrane region" description="Helical" evidence="7">
    <location>
        <begin position="196"/>
        <end position="221"/>
    </location>
</feature>
<dbReference type="GO" id="GO:0022857">
    <property type="term" value="F:transmembrane transporter activity"/>
    <property type="evidence" value="ECO:0007669"/>
    <property type="project" value="InterPro"/>
</dbReference>
<dbReference type="Proteomes" id="UP000295500">
    <property type="component" value="Unassembled WGS sequence"/>
</dbReference>
<feature type="transmembrane region" description="Helical" evidence="7">
    <location>
        <begin position="54"/>
        <end position="72"/>
    </location>
</feature>
<dbReference type="AlphaFoldDB" id="A0A4R6Q761"/>
<accession>A0A4R6Q761</accession>
<dbReference type="InterPro" id="IPR044566">
    <property type="entry name" value="RMV1-like"/>
</dbReference>
<evidence type="ECO:0000256" key="4">
    <source>
        <dbReference type="ARBA" id="ARBA00022692"/>
    </source>
</evidence>
<dbReference type="EMBL" id="SNXO01000012">
    <property type="protein sequence ID" value="TDP57453.1"/>
    <property type="molecule type" value="Genomic_DNA"/>
</dbReference>
<dbReference type="GO" id="GO:0005886">
    <property type="term" value="C:plasma membrane"/>
    <property type="evidence" value="ECO:0007669"/>
    <property type="project" value="UniProtKB-SubCell"/>
</dbReference>
<name>A0A4R6Q761_9FIRM</name>
<feature type="transmembrane region" description="Helical" evidence="7">
    <location>
        <begin position="154"/>
        <end position="176"/>
    </location>
</feature>
<dbReference type="InterPro" id="IPR002293">
    <property type="entry name" value="AA/rel_permease1"/>
</dbReference>
<evidence type="ECO:0000256" key="3">
    <source>
        <dbReference type="ARBA" id="ARBA00022475"/>
    </source>
</evidence>
<comment type="subcellular location">
    <subcellularLocation>
        <location evidence="1">Cell membrane</location>
        <topology evidence="1">Multi-pass membrane protein</topology>
    </subcellularLocation>
</comment>
<keyword evidence="2" id="KW-0813">Transport</keyword>
<keyword evidence="4 7" id="KW-0812">Transmembrane</keyword>
<evidence type="ECO:0000256" key="2">
    <source>
        <dbReference type="ARBA" id="ARBA00022448"/>
    </source>
</evidence>
<feature type="transmembrane region" description="Helical" evidence="7">
    <location>
        <begin position="316"/>
        <end position="334"/>
    </location>
</feature>
<sequence length="373" mass="40782">MYGWIKKALGRFPAYISGWSISLANYVDTAVYMVIAMEYLNTAFKLNLNETQRWIMGIAFIVVICLLSIRGIEVLALSATISGIILLVPFILTIIMGIPQMVENPCIPIFGSGNAIMDTNTALMIGFWLFMGYESLHSFSGEVEGSGPLLTKAFLYAVPLATFIYIVPTFVGLAVVGNWQDWSAAGPIDFVELGRLVGGNFLMILFVIAGVFGNLSVFASYMSFGSVVTSQLAEDGLFFPGLEKEHPKYGTPYRAIIASGVISIVLSQGSFADLIIIDVLLLLFPIIMIMISAIVLRIREAKGKTWNCFQFGKNKVFFCIAASAPIIIAAYAMATAGIQSLLASGACWVIGIVMYFVFPKINKKKNNREEQVK</sequence>
<protein>
    <submittedName>
        <fullName evidence="8">Amino acid transporter</fullName>
    </submittedName>
</protein>
<dbReference type="PANTHER" id="PTHR45826">
    <property type="entry name" value="POLYAMINE TRANSPORTER PUT1"/>
    <property type="match status" value="1"/>
</dbReference>
<feature type="transmembrane region" description="Helical" evidence="7">
    <location>
        <begin position="84"/>
        <end position="102"/>
    </location>
</feature>
<comment type="caution">
    <text evidence="8">The sequence shown here is derived from an EMBL/GenBank/DDBJ whole genome shotgun (WGS) entry which is preliminary data.</text>
</comment>
<keyword evidence="3" id="KW-1003">Cell membrane</keyword>
<evidence type="ECO:0000313" key="9">
    <source>
        <dbReference type="Proteomes" id="UP000295500"/>
    </source>
</evidence>